<evidence type="ECO:0000313" key="3">
    <source>
        <dbReference type="EMBL" id="CAG9088418.1"/>
    </source>
</evidence>
<dbReference type="Proteomes" id="UP000659654">
    <property type="component" value="Unassembled WGS sequence"/>
</dbReference>
<evidence type="ECO:0000313" key="2">
    <source>
        <dbReference type="EMBL" id="CAD5211491.1"/>
    </source>
</evidence>
<organism evidence="4 6">
    <name type="scientific">Bursaphelenchus xylophilus</name>
    <name type="common">Pinewood nematode worm</name>
    <name type="synonym">Aphelenchoides xylophilus</name>
    <dbReference type="NCBI Taxonomy" id="6326"/>
    <lineage>
        <taxon>Eukaryota</taxon>
        <taxon>Metazoa</taxon>
        <taxon>Ecdysozoa</taxon>
        <taxon>Nematoda</taxon>
        <taxon>Chromadorea</taxon>
        <taxon>Rhabditida</taxon>
        <taxon>Tylenchina</taxon>
        <taxon>Tylenchomorpha</taxon>
        <taxon>Aphelenchoidea</taxon>
        <taxon>Aphelenchoididae</taxon>
        <taxon>Bursaphelenchus</taxon>
    </lineage>
</organism>
<feature type="compositionally biased region" description="Low complexity" evidence="1">
    <location>
        <begin position="1"/>
        <end position="11"/>
    </location>
</feature>
<dbReference type="OrthoDB" id="10370009at2759"/>
<evidence type="ECO:0000256" key="1">
    <source>
        <dbReference type="SAM" id="MobiDB-lite"/>
    </source>
</evidence>
<feature type="region of interest" description="Disordered" evidence="1">
    <location>
        <begin position="230"/>
        <end position="309"/>
    </location>
</feature>
<keyword evidence="5" id="KW-1185">Reference proteome</keyword>
<dbReference type="EMBL" id="CAJFCV020000001">
    <property type="protein sequence ID" value="CAG9088418.1"/>
    <property type="molecule type" value="Genomic_DNA"/>
</dbReference>
<dbReference type="WBParaSite" id="BXY_0661000.1">
    <property type="protein sequence ID" value="BXY_0661000.1"/>
    <property type="gene ID" value="BXY_0661000"/>
</dbReference>
<gene>
    <name evidence="2" type="ORF">BXYJ_LOCUS2455</name>
</gene>
<accession>A0A1I7S0T6</accession>
<evidence type="ECO:0000313" key="5">
    <source>
        <dbReference type="Proteomes" id="UP000659654"/>
    </source>
</evidence>
<protein>
    <submittedName>
        <fullName evidence="2">(pine wood nematode) hypothetical protein</fullName>
    </submittedName>
</protein>
<dbReference type="Proteomes" id="UP000582659">
    <property type="component" value="Unassembled WGS sequence"/>
</dbReference>
<sequence>MTLSSSSSTSSEDLHSATLARTRPKTSHGRSYIAGGYYFYDDYRNLTYYIRAGWVPYSERNENEGRMPKTLSPIHYNGPAVFYAYFDEKDNSIYAINYIDQIASEVFVGEKPDPFEFKKIIKTYQPFTLEEMRKKENEKRKSVSMPHLGMEQKEAVATPAKKYSVVENAKLQTNPANFVIRRKISENSSTGYPDEHSTASTTSVQYAKTDMTINSSHLNPLFGRQFDERSVETNDETGYESGDSEVFRSRLTPDPITEPKKRPPTFRQIYTPQKVSMPSNYPKSKSEELYSTLESISEDPQSEEKGSSNRLVVPVRSLRWLKFISG</sequence>
<reference evidence="6" key="1">
    <citation type="submission" date="2016-11" db="UniProtKB">
        <authorList>
            <consortium name="WormBaseParasite"/>
        </authorList>
    </citation>
    <scope>IDENTIFICATION</scope>
</reference>
<feature type="region of interest" description="Disordered" evidence="1">
    <location>
        <begin position="1"/>
        <end position="22"/>
    </location>
</feature>
<evidence type="ECO:0000313" key="4">
    <source>
        <dbReference type="Proteomes" id="UP000095284"/>
    </source>
</evidence>
<evidence type="ECO:0000313" key="6">
    <source>
        <dbReference type="WBParaSite" id="BXY_0661000.1"/>
    </source>
</evidence>
<reference evidence="3" key="2">
    <citation type="submission" date="2020-08" db="EMBL/GenBank/DDBJ databases">
        <authorList>
            <person name="Kikuchi T."/>
        </authorList>
    </citation>
    <scope>NUCLEOTIDE SEQUENCE</scope>
    <source>
        <strain evidence="2">Ka4C1</strain>
    </source>
</reference>
<dbReference type="Proteomes" id="UP000095284">
    <property type="component" value="Unplaced"/>
</dbReference>
<feature type="compositionally biased region" description="Polar residues" evidence="1">
    <location>
        <begin position="268"/>
        <end position="283"/>
    </location>
</feature>
<name>A0A1I7S0T6_BURXY</name>
<dbReference type="EMBL" id="CAJFDI010000001">
    <property type="protein sequence ID" value="CAD5211491.1"/>
    <property type="molecule type" value="Genomic_DNA"/>
</dbReference>
<dbReference type="AlphaFoldDB" id="A0A1I7S0T6"/>
<proteinExistence type="predicted"/>